<dbReference type="EMBL" id="POTW01000036">
    <property type="protein sequence ID" value="PZF82559.1"/>
    <property type="molecule type" value="Genomic_DNA"/>
</dbReference>
<dbReference type="Pfam" id="PF07992">
    <property type="entry name" value="Pyr_redox_2"/>
    <property type="match status" value="1"/>
</dbReference>
<keyword evidence="2" id="KW-0285">Flavoprotein</keyword>
<feature type="binding site" evidence="4">
    <location>
        <position position="264"/>
    </location>
    <ligand>
        <name>NAD(+)</name>
        <dbReference type="ChEBI" id="CHEBI:57540"/>
    </ligand>
</feature>
<feature type="domain" description="Pyridine nucleotide-disulphide oxidoreductase dimerisation" evidence="6">
    <location>
        <begin position="337"/>
        <end position="437"/>
    </location>
</feature>
<dbReference type="GO" id="GO:0003955">
    <property type="term" value="F:NAD(P)H dehydrogenase (quinone) activity"/>
    <property type="evidence" value="ECO:0007669"/>
    <property type="project" value="TreeGrafter"/>
</dbReference>
<dbReference type="InterPro" id="IPR023753">
    <property type="entry name" value="FAD/NAD-binding_dom"/>
</dbReference>
<dbReference type="RefSeq" id="WP_111255674.1">
    <property type="nucleotide sequence ID" value="NZ_POTW01000036.1"/>
</dbReference>
<dbReference type="SUPFAM" id="SSF55424">
    <property type="entry name" value="FAD/NAD-linked reductases, dimerisation (C-terminal) domain"/>
    <property type="match status" value="1"/>
</dbReference>
<dbReference type="InterPro" id="IPR016156">
    <property type="entry name" value="FAD/NAD-linked_Rdtase_dimer_sf"/>
</dbReference>
<dbReference type="Proteomes" id="UP000248764">
    <property type="component" value="Unassembled WGS sequence"/>
</dbReference>
<proteinExistence type="inferred from homology"/>
<dbReference type="PRINTS" id="PR00411">
    <property type="entry name" value="PNDRDTASEI"/>
</dbReference>
<feature type="binding site" evidence="4">
    <location>
        <position position="115"/>
    </location>
    <ligand>
        <name>FAD</name>
        <dbReference type="ChEBI" id="CHEBI:57692"/>
    </ligand>
</feature>
<feature type="domain" description="FAD/NAD(P)-binding" evidence="7">
    <location>
        <begin position="6"/>
        <end position="318"/>
    </location>
</feature>
<evidence type="ECO:0000256" key="2">
    <source>
        <dbReference type="ARBA" id="ARBA00022630"/>
    </source>
</evidence>
<name>A0A2W2C2Y4_9ACTN</name>
<evidence type="ECO:0000259" key="6">
    <source>
        <dbReference type="Pfam" id="PF02852"/>
    </source>
</evidence>
<evidence type="ECO:0000313" key="8">
    <source>
        <dbReference type="EMBL" id="PZF82559.1"/>
    </source>
</evidence>
<dbReference type="InterPro" id="IPR036188">
    <property type="entry name" value="FAD/NAD-bd_sf"/>
</dbReference>
<keyword evidence="3 4" id="KW-0274">FAD</keyword>
<dbReference type="GO" id="GO:0050660">
    <property type="term" value="F:flavin adenine dinucleotide binding"/>
    <property type="evidence" value="ECO:0007669"/>
    <property type="project" value="TreeGrafter"/>
</dbReference>
<dbReference type="Gene3D" id="3.30.390.30">
    <property type="match status" value="1"/>
</dbReference>
<dbReference type="AlphaFoldDB" id="A0A2W2C2Y4"/>
<sequence>MDRTEYDVIVVGAGAPGEHCAAALAKGGARVAVVERELLGGECSYWACIPSKTLLRPGEALAAALDAPGAREAVTGALDPQGVLGWRDFMVSGYDDSGQVSWAKDAGIEVLRGHGRLAGPHAVDVDDRTYTADQVVIATGADPVIPPVPGLRELPGIWTNRDVTGLADVPDRLLVLGGGATGVEMSQALARMGAAVTLIERNEHLLPREPRAVGEAVATALVADHVDVRVGTGAEHVRLEDSSYVIDLGDGTAVRGDRVLVATGRRPRVDGIGLETVGIAANPRGIEVDARLSAGPGLWAVGDVTGLWQLTHVGEYQGRVVASNILGRPRTADYEAVPRVVYCDPQAASVGAADGPFVSTVQLSGVARTATYLRSYDTRPGFLTVVSDGTMITGAYAVGPEAGEWLQQATLAIRAKVPLEVLLDVIQPFPTFSEAFLHVLRDLDARVRGSDQTATNTVHL</sequence>
<comment type="similarity">
    <text evidence="1">Belongs to the class-I pyridine nucleotide-disulfide oxidoreductase family.</text>
</comment>
<feature type="disulfide bond" description="Redox-active" evidence="5">
    <location>
        <begin position="43"/>
        <end position="48"/>
    </location>
</feature>
<feature type="binding site" evidence="4">
    <location>
        <begin position="177"/>
        <end position="184"/>
    </location>
    <ligand>
        <name>NAD(+)</name>
        <dbReference type="ChEBI" id="CHEBI:57540"/>
    </ligand>
</feature>
<comment type="cofactor">
    <cofactor evidence="4">
        <name>FAD</name>
        <dbReference type="ChEBI" id="CHEBI:57692"/>
    </cofactor>
    <text evidence="4">Binds 1 FAD per subunit.</text>
</comment>
<evidence type="ECO:0000256" key="1">
    <source>
        <dbReference type="ARBA" id="ARBA00007532"/>
    </source>
</evidence>
<comment type="caution">
    <text evidence="8">The sequence shown here is derived from an EMBL/GenBank/DDBJ whole genome shotgun (WGS) entry which is preliminary data.</text>
</comment>
<gene>
    <name evidence="8" type="ORF">C1I92_16120</name>
</gene>
<dbReference type="InterPro" id="IPR004099">
    <property type="entry name" value="Pyr_nucl-diS_OxRdtase_dimer"/>
</dbReference>
<feature type="binding site" evidence="4">
    <location>
        <position position="200"/>
    </location>
    <ligand>
        <name>NAD(+)</name>
        <dbReference type="ChEBI" id="CHEBI:57540"/>
    </ligand>
</feature>
<evidence type="ECO:0000259" key="7">
    <source>
        <dbReference type="Pfam" id="PF07992"/>
    </source>
</evidence>
<evidence type="ECO:0000313" key="9">
    <source>
        <dbReference type="Proteomes" id="UP000248764"/>
    </source>
</evidence>
<keyword evidence="4" id="KW-0547">Nucleotide-binding</keyword>
<evidence type="ECO:0000256" key="4">
    <source>
        <dbReference type="PIRSR" id="PIRSR000350-3"/>
    </source>
</evidence>
<protein>
    <submittedName>
        <fullName evidence="8">Dihydrolipoamide dehydrogenase</fullName>
    </submittedName>
</protein>
<keyword evidence="4" id="KW-0520">NAD</keyword>
<feature type="binding site" evidence="4">
    <location>
        <position position="303"/>
    </location>
    <ligand>
        <name>FAD</name>
        <dbReference type="ChEBI" id="CHEBI:57692"/>
    </ligand>
</feature>
<evidence type="ECO:0000256" key="5">
    <source>
        <dbReference type="PIRSR" id="PIRSR000350-4"/>
    </source>
</evidence>
<keyword evidence="9" id="KW-1185">Reference proteome</keyword>
<dbReference type="PRINTS" id="PR00368">
    <property type="entry name" value="FADPNR"/>
</dbReference>
<dbReference type="Pfam" id="PF02852">
    <property type="entry name" value="Pyr_redox_dim"/>
    <property type="match status" value="1"/>
</dbReference>
<evidence type="ECO:0000256" key="3">
    <source>
        <dbReference type="ARBA" id="ARBA00022827"/>
    </source>
</evidence>
<accession>A0A2W2C2Y4</accession>
<dbReference type="PIRSF" id="PIRSF000350">
    <property type="entry name" value="Mercury_reductase_MerA"/>
    <property type="match status" value="1"/>
</dbReference>
<dbReference type="SUPFAM" id="SSF51905">
    <property type="entry name" value="FAD/NAD(P)-binding domain"/>
    <property type="match status" value="1"/>
</dbReference>
<organism evidence="8 9">
    <name type="scientific">Jiangella anatolica</name>
    <dbReference type="NCBI Taxonomy" id="2670374"/>
    <lineage>
        <taxon>Bacteria</taxon>
        <taxon>Bacillati</taxon>
        <taxon>Actinomycetota</taxon>
        <taxon>Actinomycetes</taxon>
        <taxon>Jiangellales</taxon>
        <taxon>Jiangellaceae</taxon>
        <taxon>Jiangella</taxon>
    </lineage>
</organism>
<dbReference type="PANTHER" id="PTHR43014:SF2">
    <property type="entry name" value="MERCURIC REDUCTASE"/>
    <property type="match status" value="1"/>
</dbReference>
<dbReference type="InterPro" id="IPR001100">
    <property type="entry name" value="Pyr_nuc-diS_OxRdtase"/>
</dbReference>
<dbReference type="PANTHER" id="PTHR43014">
    <property type="entry name" value="MERCURIC REDUCTASE"/>
    <property type="match status" value="1"/>
</dbReference>
<feature type="binding site" evidence="4">
    <location>
        <position position="52"/>
    </location>
    <ligand>
        <name>FAD</name>
        <dbReference type="ChEBI" id="CHEBI:57692"/>
    </ligand>
</feature>
<reference evidence="8 9" key="1">
    <citation type="submission" date="2018-01" db="EMBL/GenBank/DDBJ databases">
        <title>Draft genome sequence of Jiangella sp. GTF31.</title>
        <authorList>
            <person name="Sahin N."/>
            <person name="Ay H."/>
            <person name="Saygin H."/>
        </authorList>
    </citation>
    <scope>NUCLEOTIDE SEQUENCE [LARGE SCALE GENOMIC DNA]</scope>
    <source>
        <strain evidence="8 9">GTF31</strain>
    </source>
</reference>
<dbReference type="Gene3D" id="3.50.50.60">
    <property type="entry name" value="FAD/NAD(P)-binding domain"/>
    <property type="match status" value="2"/>
</dbReference>